<dbReference type="RefSeq" id="WP_013030918.1">
    <property type="nucleotide sequence ID" value="NC_013959.1"/>
</dbReference>
<dbReference type="eggNOG" id="COG4508">
    <property type="taxonomic scope" value="Bacteria"/>
</dbReference>
<reference evidence="1 2" key="1">
    <citation type="submission" date="2010-03" db="EMBL/GenBank/DDBJ databases">
        <title>Complete sequence of Sideroxydans lithotrophicus ES-1.</title>
        <authorList>
            <consortium name="US DOE Joint Genome Institute"/>
            <person name="Lucas S."/>
            <person name="Copeland A."/>
            <person name="Lapidus A."/>
            <person name="Cheng J.-F."/>
            <person name="Bruce D."/>
            <person name="Goodwin L."/>
            <person name="Pitluck S."/>
            <person name="Munk A.C."/>
            <person name="Detter J.C."/>
            <person name="Han C."/>
            <person name="Tapia R."/>
            <person name="Larimer F."/>
            <person name="Land M."/>
            <person name="Hauser L."/>
            <person name="Kyrpides N."/>
            <person name="Ivanova N."/>
            <person name="Emerson D."/>
            <person name="Woyke T."/>
        </authorList>
    </citation>
    <scope>NUCLEOTIDE SEQUENCE [LARGE SCALE GENOMIC DNA]</scope>
    <source>
        <strain evidence="1 2">ES-1</strain>
    </source>
</reference>
<dbReference type="SUPFAM" id="SSF101386">
    <property type="entry name" value="all-alpha NTP pyrophosphatases"/>
    <property type="match status" value="1"/>
</dbReference>
<evidence type="ECO:0000313" key="1">
    <source>
        <dbReference type="EMBL" id="ADE13022.1"/>
    </source>
</evidence>
<keyword evidence="2" id="KW-1185">Reference proteome</keyword>
<dbReference type="Gene3D" id="1.10.4010.10">
    <property type="entry name" value="Type II deoxyuridine triphosphatase"/>
    <property type="match status" value="1"/>
</dbReference>
<dbReference type="EMBL" id="CP001965">
    <property type="protein sequence ID" value="ADE13022.1"/>
    <property type="molecule type" value="Genomic_DNA"/>
</dbReference>
<gene>
    <name evidence="1" type="ordered locus">Slit_2797</name>
</gene>
<proteinExistence type="predicted"/>
<name>D5CPM7_SIDLE</name>
<dbReference type="KEGG" id="slt:Slit_2797"/>
<accession>D5CPM7</accession>
<dbReference type="Proteomes" id="UP000001625">
    <property type="component" value="Chromosome"/>
</dbReference>
<evidence type="ECO:0000313" key="2">
    <source>
        <dbReference type="Proteomes" id="UP000001625"/>
    </source>
</evidence>
<dbReference type="STRING" id="580332.Slit_2797"/>
<organism evidence="1 2">
    <name type="scientific">Sideroxydans lithotrophicus (strain ES-1)</name>
    <dbReference type="NCBI Taxonomy" id="580332"/>
    <lineage>
        <taxon>Bacteria</taxon>
        <taxon>Pseudomonadati</taxon>
        <taxon>Pseudomonadota</taxon>
        <taxon>Betaproteobacteria</taxon>
        <taxon>Nitrosomonadales</taxon>
        <taxon>Gallionellaceae</taxon>
        <taxon>Sideroxydans</taxon>
    </lineage>
</organism>
<dbReference type="InterPro" id="IPR014871">
    <property type="entry name" value="dUTPase/dCTP_pyrophosphatase"/>
</dbReference>
<protein>
    <submittedName>
        <fullName evidence="1">dUTPase</fullName>
    </submittedName>
</protein>
<dbReference type="Pfam" id="PF08761">
    <property type="entry name" value="dUTPase_2"/>
    <property type="match status" value="1"/>
</dbReference>
<dbReference type="AlphaFoldDB" id="D5CPM7"/>
<dbReference type="CDD" id="cd11527">
    <property type="entry name" value="NTP-PPase_dUTPase"/>
    <property type="match status" value="1"/>
</dbReference>
<sequence length="232" mass="26753">MTALPKAGKMTISETQLLTMLELQDGMNSKVNPAWVAANNNWHRAIQVEGVEAVEHHGWKWWKKQECDWAQLRMELVDIWHFILSAAIQVKLGNIAQAQMEMQAELALHHKSVQFDNQNYVLAQLNLLDKLDLLVGLAAARRTSLALFESLLHDCDMEWNDLFKQYVGKNVLNVFRQDHGYKAGTYIKIWDGREDNEHLVEVLEIADLDSANVRDELYRSLKARYLIVQEGK</sequence>
<dbReference type="HOGENOM" id="CLU_078985_0_0_4"/>